<keyword evidence="2" id="KW-1185">Reference proteome</keyword>
<comment type="caution">
    <text evidence="1">The sequence shown here is derived from an EMBL/GenBank/DDBJ whole genome shotgun (WGS) entry which is preliminary data.</text>
</comment>
<dbReference type="Proteomes" id="UP000823775">
    <property type="component" value="Unassembled WGS sequence"/>
</dbReference>
<sequence>MEREKRKRLSQDKLFALIWKGIKKIMKTLSPGSKMPQHTCYDGLFLAVVNLRQRDPSNCNGNSLSSMQFPDY</sequence>
<dbReference type="EMBL" id="JACEIK010001083">
    <property type="protein sequence ID" value="MCD7465798.1"/>
    <property type="molecule type" value="Genomic_DNA"/>
</dbReference>
<proteinExistence type="predicted"/>
<evidence type="ECO:0000313" key="2">
    <source>
        <dbReference type="Proteomes" id="UP000823775"/>
    </source>
</evidence>
<accession>A0ABS8T4C0</accession>
<reference evidence="1 2" key="1">
    <citation type="journal article" date="2021" name="BMC Genomics">
        <title>Datura genome reveals duplications of psychoactive alkaloid biosynthetic genes and high mutation rate following tissue culture.</title>
        <authorList>
            <person name="Rajewski A."/>
            <person name="Carter-House D."/>
            <person name="Stajich J."/>
            <person name="Litt A."/>
        </authorList>
    </citation>
    <scope>NUCLEOTIDE SEQUENCE [LARGE SCALE GENOMIC DNA]</scope>
    <source>
        <strain evidence="1">AR-01</strain>
    </source>
</reference>
<protein>
    <submittedName>
        <fullName evidence="1">Uncharacterized protein</fullName>
    </submittedName>
</protein>
<name>A0ABS8T4C0_DATST</name>
<gene>
    <name evidence="1" type="ORF">HAX54_001966</name>
</gene>
<organism evidence="1 2">
    <name type="scientific">Datura stramonium</name>
    <name type="common">Jimsonweed</name>
    <name type="synonym">Common thornapple</name>
    <dbReference type="NCBI Taxonomy" id="4076"/>
    <lineage>
        <taxon>Eukaryota</taxon>
        <taxon>Viridiplantae</taxon>
        <taxon>Streptophyta</taxon>
        <taxon>Embryophyta</taxon>
        <taxon>Tracheophyta</taxon>
        <taxon>Spermatophyta</taxon>
        <taxon>Magnoliopsida</taxon>
        <taxon>eudicotyledons</taxon>
        <taxon>Gunneridae</taxon>
        <taxon>Pentapetalae</taxon>
        <taxon>asterids</taxon>
        <taxon>lamiids</taxon>
        <taxon>Solanales</taxon>
        <taxon>Solanaceae</taxon>
        <taxon>Solanoideae</taxon>
        <taxon>Datureae</taxon>
        <taxon>Datura</taxon>
    </lineage>
</organism>
<evidence type="ECO:0000313" key="1">
    <source>
        <dbReference type="EMBL" id="MCD7465798.1"/>
    </source>
</evidence>